<organism evidence="1 2">
    <name type="scientific">Pseudomonas asplenii</name>
    <dbReference type="NCBI Taxonomy" id="53407"/>
    <lineage>
        <taxon>Bacteria</taxon>
        <taxon>Pseudomonadati</taxon>
        <taxon>Pseudomonadota</taxon>
        <taxon>Gammaproteobacteria</taxon>
        <taxon>Pseudomonadales</taxon>
        <taxon>Pseudomonadaceae</taxon>
        <taxon>Pseudomonas</taxon>
    </lineage>
</organism>
<dbReference type="STRING" id="50340.PF66_02676"/>
<reference evidence="1 2" key="1">
    <citation type="journal article" date="2015" name="PLoS ONE">
        <title>Rice-Infecting Pseudomonas Genomes Are Highly Accessorized and Harbor Multiple Putative Virulence Mechanisms to Cause Sheath Brown Rot.</title>
        <authorList>
            <person name="Quibod I.L."/>
            <person name="Grande G."/>
            <person name="Oreiro E.G."/>
            <person name="Borja F.N."/>
            <person name="Dossa G.S."/>
            <person name="Mauleon R."/>
            <person name="Cruz C.V."/>
            <person name="Oliva R."/>
        </authorList>
    </citation>
    <scope>NUCLEOTIDE SEQUENCE [LARGE SCALE GENOMIC DNA]</scope>
    <source>
        <strain evidence="1 2">IRRI 6609</strain>
    </source>
</reference>
<dbReference type="EMBL" id="JSYZ01000009">
    <property type="protein sequence ID" value="KPA90615.1"/>
    <property type="molecule type" value="Genomic_DNA"/>
</dbReference>
<dbReference type="Proteomes" id="UP000037931">
    <property type="component" value="Unassembled WGS sequence"/>
</dbReference>
<gene>
    <name evidence="1" type="ORF">PF66_02676</name>
</gene>
<comment type="caution">
    <text evidence="1">The sequence shown here is derived from an EMBL/GenBank/DDBJ whole genome shotgun (WGS) entry which is preliminary data.</text>
</comment>
<evidence type="ECO:0000313" key="1">
    <source>
        <dbReference type="EMBL" id="KPA90615.1"/>
    </source>
</evidence>
<sequence>MAQSNIVDQYGRPIQYDKLTEELAVARTTGVRQIWHPSVANGLTPQRLASLLQAATEGDARDYLTLAEEMEERDLHYASVLQTRKLTIAGLNVRVEAASDDAEDVRRADQLKELVDSPEFGELQADLTDAMGKGYAVSEIIWDRSGKTWNPSRYEARDQRFFQFDRETGRELRLLDESDVVNGVALAPYKFIVHLPRIRSGLPIRGGLARLAAVGYMCKSWAWKDWMALADIYGLPMRVGRYGPGASKEDISTLMSAVANLGSDAAAVIPDSMRIDFTAAANVAGAGEFFKGLAEWWDKQISKGVVGQTMSADDGSSQAQATIHNEVRLDLLQADAKALSNTLNRSFVRPWCDLNFAPGRGYPRLILDVPQPEDTKLLIQAMKDLVPLGLKVEQSVIRDRLNLPTPSVGADLLGAPAPTPDQQLARAVNREQAPGLPASIPDIVDNQVKTLEVAAASYMDDMVDDIKGLLDEVSSLEEFRDRLIEVYPAMSISQFSDAMADALVAASLAGRNDILRGL</sequence>
<accession>A0A0M9GGF7</accession>
<proteinExistence type="predicted"/>
<keyword evidence="2" id="KW-1185">Reference proteome</keyword>
<dbReference type="InterPro" id="IPR009279">
    <property type="entry name" value="Portal_Mu"/>
</dbReference>
<dbReference type="RefSeq" id="WP_054062925.1">
    <property type="nucleotide sequence ID" value="NZ_JSYZ01000009.1"/>
</dbReference>
<dbReference type="OrthoDB" id="9797300at2"/>
<protein>
    <submittedName>
        <fullName evidence="1">Mu-like prophage protein gp29</fullName>
    </submittedName>
</protein>
<evidence type="ECO:0000313" key="2">
    <source>
        <dbReference type="Proteomes" id="UP000037931"/>
    </source>
</evidence>
<dbReference type="PATRIC" id="fig|50340.43.peg.6064"/>
<name>A0A0M9GGF7_9PSED</name>
<dbReference type="Pfam" id="PF06074">
    <property type="entry name" value="Portal_Mu"/>
    <property type="match status" value="1"/>
</dbReference>
<dbReference type="AlphaFoldDB" id="A0A0M9GGF7"/>